<proteinExistence type="predicted"/>
<reference evidence="1" key="2">
    <citation type="submission" date="2020-09" db="EMBL/GenBank/DDBJ databases">
        <authorList>
            <person name="Sun Q."/>
            <person name="Zhou Y."/>
        </authorList>
    </citation>
    <scope>NUCLEOTIDE SEQUENCE</scope>
    <source>
        <strain evidence="1">CGMCC 1.15758</strain>
    </source>
</reference>
<organism evidence="1 2">
    <name type="scientific">Cysteiniphilum litorale</name>
    <dbReference type="NCBI Taxonomy" id="2056700"/>
    <lineage>
        <taxon>Bacteria</taxon>
        <taxon>Pseudomonadati</taxon>
        <taxon>Pseudomonadota</taxon>
        <taxon>Gammaproteobacteria</taxon>
        <taxon>Thiotrichales</taxon>
        <taxon>Fastidiosibacteraceae</taxon>
        <taxon>Cysteiniphilum</taxon>
    </lineage>
</organism>
<dbReference type="AlphaFoldDB" id="A0A8J2Z3C3"/>
<reference evidence="1" key="1">
    <citation type="journal article" date="2014" name="Int. J. Syst. Evol. Microbiol.">
        <title>Complete genome sequence of Corynebacterium casei LMG S-19264T (=DSM 44701T), isolated from a smear-ripened cheese.</title>
        <authorList>
            <consortium name="US DOE Joint Genome Institute (JGI-PGF)"/>
            <person name="Walter F."/>
            <person name="Albersmeier A."/>
            <person name="Kalinowski J."/>
            <person name="Ruckert C."/>
        </authorList>
    </citation>
    <scope>NUCLEOTIDE SEQUENCE</scope>
    <source>
        <strain evidence="1">CGMCC 1.15758</strain>
    </source>
</reference>
<gene>
    <name evidence="1" type="ORF">GCM10010995_07850</name>
</gene>
<comment type="caution">
    <text evidence="1">The sequence shown here is derived from an EMBL/GenBank/DDBJ whole genome shotgun (WGS) entry which is preliminary data.</text>
</comment>
<evidence type="ECO:0000313" key="1">
    <source>
        <dbReference type="EMBL" id="GGF93165.1"/>
    </source>
</evidence>
<name>A0A8J2Z3C3_9GAMM</name>
<dbReference type="EMBL" id="BMJS01000005">
    <property type="protein sequence ID" value="GGF93165.1"/>
    <property type="molecule type" value="Genomic_DNA"/>
</dbReference>
<accession>A0A8J2Z3C3</accession>
<sequence>MNINQHVCMPYPLLKAKENTERIKEHLYQMDTLDNCAVRNLIRSIEFFFNPTFKGAIAC</sequence>
<evidence type="ECO:0000313" key="2">
    <source>
        <dbReference type="Proteomes" id="UP000636949"/>
    </source>
</evidence>
<dbReference type="RefSeq" id="WP_150468911.1">
    <property type="nucleotide sequence ID" value="NZ_BMJS01000005.1"/>
</dbReference>
<protein>
    <submittedName>
        <fullName evidence="1">Uncharacterized protein</fullName>
    </submittedName>
</protein>
<keyword evidence="2" id="KW-1185">Reference proteome</keyword>
<dbReference type="Proteomes" id="UP000636949">
    <property type="component" value="Unassembled WGS sequence"/>
</dbReference>